<dbReference type="Proteomes" id="UP000017246">
    <property type="component" value="Unassembled WGS sequence"/>
</dbReference>
<proteinExistence type="predicted"/>
<name>A0A087VXD4_ECHMU</name>
<protein>
    <submittedName>
        <fullName evidence="1">Uncharacterized protein</fullName>
    </submittedName>
</protein>
<reference evidence="1" key="2">
    <citation type="submission" date="2015-11" db="EMBL/GenBank/DDBJ databases">
        <authorList>
            <person name="Zhang Y."/>
            <person name="Guo Z."/>
        </authorList>
    </citation>
    <scope>NUCLEOTIDE SEQUENCE</scope>
</reference>
<sequence>MFRGTTVLYFNLRYSSRICNLERPVFHVTLHCLVVKTMSDQTLYIEHSIVGVTTLTRASESLPMRRSPSVEVTELGVVRLPWSSAMISTLPHLETPTQEKVNHKSPPIAGRVDVFV</sequence>
<dbReference type="OrthoDB" id="10262835at2759"/>
<dbReference type="EMBL" id="LN902843">
    <property type="protein sequence ID" value="CDI96799.1"/>
    <property type="molecule type" value="Genomic_DNA"/>
</dbReference>
<accession>A0A087VXD4</accession>
<keyword evidence="2" id="KW-1185">Reference proteome</keyword>
<evidence type="ECO:0000313" key="1">
    <source>
        <dbReference type="EMBL" id="CDI96799.1"/>
    </source>
</evidence>
<organism evidence="1 2">
    <name type="scientific">Echinococcus multilocularis</name>
    <name type="common">Fox tapeworm</name>
    <dbReference type="NCBI Taxonomy" id="6211"/>
    <lineage>
        <taxon>Eukaryota</taxon>
        <taxon>Metazoa</taxon>
        <taxon>Spiralia</taxon>
        <taxon>Lophotrochozoa</taxon>
        <taxon>Platyhelminthes</taxon>
        <taxon>Cestoda</taxon>
        <taxon>Eucestoda</taxon>
        <taxon>Cyclophyllidea</taxon>
        <taxon>Taeniidae</taxon>
        <taxon>Echinococcus</taxon>
    </lineage>
</organism>
<dbReference type="AlphaFoldDB" id="A0A087VXD4"/>
<reference evidence="1" key="1">
    <citation type="journal article" date="2013" name="Nature">
        <title>The genomes of four tapeworm species reveal adaptations to parasitism.</title>
        <authorList>
            <person name="Tsai I.J."/>
            <person name="Zarowiecki M."/>
            <person name="Holroyd N."/>
            <person name="Garciarrubio A."/>
            <person name="Sanchez-Flores A."/>
            <person name="Brooks K.L."/>
            <person name="Tracey A."/>
            <person name="Bobes R.J."/>
            <person name="Fragoso G."/>
            <person name="Sciutto E."/>
            <person name="Aslett M."/>
            <person name="Beasley H."/>
            <person name="Bennett H.M."/>
            <person name="Cai J."/>
            <person name="Camicia F."/>
            <person name="Clark R."/>
            <person name="Cucher M."/>
            <person name="De Silva N."/>
            <person name="Day T.A."/>
            <person name="Deplazes P."/>
            <person name="Estrada K."/>
            <person name="Fernandez C."/>
            <person name="Holland P.W."/>
            <person name="Hou J."/>
            <person name="Hu S."/>
            <person name="Huckvale T."/>
            <person name="Hung S.S."/>
            <person name="Kamenetzky L."/>
            <person name="Keane J.A."/>
            <person name="Kiss F."/>
            <person name="Koziol U."/>
            <person name="Lambert O."/>
            <person name="Liu K."/>
            <person name="Luo X."/>
            <person name="Luo Y."/>
            <person name="Macchiaroli N."/>
            <person name="Nichol S."/>
            <person name="Paps J."/>
            <person name="Parkinson J."/>
            <person name="Pouchkina-Stantcheva N."/>
            <person name="Riddiford N."/>
            <person name="Rosenzvit M."/>
            <person name="Salinas G."/>
            <person name="Wasmuth J.D."/>
            <person name="Zamanian M."/>
            <person name="Zheng Y."/>
            <person name="Cai X."/>
            <person name="Soberon X."/>
            <person name="Olson P.D."/>
            <person name="Laclette J.P."/>
            <person name="Brehm K."/>
            <person name="Berriman M."/>
            <person name="Garciarrubio A."/>
            <person name="Bobes R.J."/>
            <person name="Fragoso G."/>
            <person name="Sanchez-Flores A."/>
            <person name="Estrada K."/>
            <person name="Cevallos M.A."/>
            <person name="Morett E."/>
            <person name="Gonzalez V."/>
            <person name="Portillo T."/>
            <person name="Ochoa-Leyva A."/>
            <person name="Jose M.V."/>
            <person name="Sciutto E."/>
            <person name="Landa A."/>
            <person name="Jimenez L."/>
            <person name="Valdes V."/>
            <person name="Carrero J.C."/>
            <person name="Larralde C."/>
            <person name="Morales-Montor J."/>
            <person name="Limon-Lason J."/>
            <person name="Soberon X."/>
            <person name="Laclette J.P."/>
        </authorList>
    </citation>
    <scope>NUCLEOTIDE SEQUENCE [LARGE SCALE GENOMIC DNA]</scope>
</reference>
<evidence type="ECO:0000313" key="2">
    <source>
        <dbReference type="Proteomes" id="UP000017246"/>
    </source>
</evidence>
<gene>
    <name evidence="1" type="ORF">EmuJ_000052700</name>
</gene>